<sequence length="53" mass="5927">MKQYRNLLADVGFDYGDPDLPMVFGSETEFGFAYGKVLDGSRESFSSYYQNGG</sequence>
<proteinExistence type="predicted"/>
<evidence type="ECO:0000313" key="1">
    <source>
        <dbReference type="EMBL" id="KKR90949.1"/>
    </source>
</evidence>
<dbReference type="EMBL" id="LCAO01000028">
    <property type="protein sequence ID" value="KKR90949.1"/>
    <property type="molecule type" value="Genomic_DNA"/>
</dbReference>
<organism evidence="1 2">
    <name type="scientific">Candidatus Woesebacteria bacterium GW2011_GWA1_41_13b</name>
    <dbReference type="NCBI Taxonomy" id="1618555"/>
    <lineage>
        <taxon>Bacteria</taxon>
        <taxon>Candidatus Woeseibacteriota</taxon>
    </lineage>
</organism>
<dbReference type="AlphaFoldDB" id="A0A0G0UQ88"/>
<dbReference type="Proteomes" id="UP000034676">
    <property type="component" value="Unassembled WGS sequence"/>
</dbReference>
<evidence type="ECO:0000313" key="2">
    <source>
        <dbReference type="Proteomes" id="UP000034676"/>
    </source>
</evidence>
<reference evidence="1 2" key="1">
    <citation type="journal article" date="2015" name="Nature">
        <title>rRNA introns, odd ribosomes, and small enigmatic genomes across a large radiation of phyla.</title>
        <authorList>
            <person name="Brown C.T."/>
            <person name="Hug L.A."/>
            <person name="Thomas B.C."/>
            <person name="Sharon I."/>
            <person name="Castelle C.J."/>
            <person name="Singh A."/>
            <person name="Wilkins M.J."/>
            <person name="Williams K.H."/>
            <person name="Banfield J.F."/>
        </authorList>
    </citation>
    <scope>NUCLEOTIDE SEQUENCE [LARGE SCALE GENOMIC DNA]</scope>
</reference>
<name>A0A0G0UQ88_9BACT</name>
<comment type="caution">
    <text evidence="1">The sequence shown here is derived from an EMBL/GenBank/DDBJ whole genome shotgun (WGS) entry which is preliminary data.</text>
</comment>
<protein>
    <submittedName>
        <fullName evidence="1">Uncharacterized protein</fullName>
    </submittedName>
</protein>
<gene>
    <name evidence="1" type="ORF">UU42_C0028G0007</name>
</gene>
<accession>A0A0G0UQ88</accession>